<sequence>MILAAALLWLPVPAGANLEDSDRARNALERGEVLPLREILPMIERETGGRVVEVDFELDGEGYIYEFEFIDPRGRLMQAVVDATTGGILSIEEEVDDD</sequence>
<dbReference type="Gene3D" id="3.10.450.40">
    <property type="match status" value="1"/>
</dbReference>
<organism evidence="2 3">
    <name type="scientific">Rhodovulum sulfidophilum</name>
    <name type="common">Rhodobacter sulfidophilus</name>
    <dbReference type="NCBI Taxonomy" id="35806"/>
    <lineage>
        <taxon>Bacteria</taxon>
        <taxon>Pseudomonadati</taxon>
        <taxon>Pseudomonadota</taxon>
        <taxon>Alphaproteobacteria</taxon>
        <taxon>Rhodobacterales</taxon>
        <taxon>Paracoccaceae</taxon>
        <taxon>Rhodovulum</taxon>
    </lineage>
</organism>
<gene>
    <name evidence="2" type="ORF">DI556_12650</name>
</gene>
<dbReference type="Pfam" id="PF03413">
    <property type="entry name" value="PepSY"/>
    <property type="match status" value="1"/>
</dbReference>
<dbReference type="AlphaFoldDB" id="A0A2W5N6A6"/>
<dbReference type="EMBL" id="QFPW01000009">
    <property type="protein sequence ID" value="PZQ48991.1"/>
    <property type="molecule type" value="Genomic_DNA"/>
</dbReference>
<dbReference type="Proteomes" id="UP000249185">
    <property type="component" value="Unassembled WGS sequence"/>
</dbReference>
<reference evidence="2 3" key="1">
    <citation type="submission" date="2017-08" db="EMBL/GenBank/DDBJ databases">
        <title>Infants hospitalized years apart are colonized by the same room-sourced microbial strains.</title>
        <authorList>
            <person name="Brooks B."/>
            <person name="Olm M.R."/>
            <person name="Firek B.A."/>
            <person name="Baker R."/>
            <person name="Thomas B.C."/>
            <person name="Morowitz M.J."/>
            <person name="Banfield J.F."/>
        </authorList>
    </citation>
    <scope>NUCLEOTIDE SEQUENCE [LARGE SCALE GENOMIC DNA]</scope>
    <source>
        <strain evidence="2">S2_005_002_R2_34</strain>
    </source>
</reference>
<dbReference type="InterPro" id="IPR025711">
    <property type="entry name" value="PepSY"/>
</dbReference>
<feature type="domain" description="PepSY" evidence="1">
    <location>
        <begin position="38"/>
        <end position="92"/>
    </location>
</feature>
<evidence type="ECO:0000313" key="2">
    <source>
        <dbReference type="EMBL" id="PZQ48991.1"/>
    </source>
</evidence>
<protein>
    <submittedName>
        <fullName evidence="2">Peptidase</fullName>
    </submittedName>
</protein>
<evidence type="ECO:0000259" key="1">
    <source>
        <dbReference type="Pfam" id="PF03413"/>
    </source>
</evidence>
<accession>A0A2W5N6A6</accession>
<evidence type="ECO:0000313" key="3">
    <source>
        <dbReference type="Proteomes" id="UP000249185"/>
    </source>
</evidence>
<comment type="caution">
    <text evidence="2">The sequence shown here is derived from an EMBL/GenBank/DDBJ whole genome shotgun (WGS) entry which is preliminary data.</text>
</comment>
<proteinExistence type="predicted"/>
<name>A0A2W5N6A6_RHOSU</name>